<comment type="caution">
    <text evidence="6">The sequence shown here is derived from an EMBL/GenBank/DDBJ whole genome shotgun (WGS) entry which is preliminary data.</text>
</comment>
<proteinExistence type="inferred from homology"/>
<evidence type="ECO:0000256" key="4">
    <source>
        <dbReference type="ARBA" id="ARBA00023242"/>
    </source>
</evidence>
<gene>
    <name evidence="6" type="ORF">Daus18300_000849</name>
</gene>
<feature type="region of interest" description="Disordered" evidence="5">
    <location>
        <begin position="1"/>
        <end position="24"/>
    </location>
</feature>
<feature type="compositionally biased region" description="Polar residues" evidence="5">
    <location>
        <begin position="181"/>
        <end position="196"/>
    </location>
</feature>
<dbReference type="PANTHER" id="PTHR14577">
    <property type="entry name" value="NUCLEOLAR PROTEIN 12"/>
    <property type="match status" value="1"/>
</dbReference>
<sequence>MFAKPRPKKSLLPPPSKKRKATHAVEEVTFDNSARQEYLTGFHKRKVQRQKHAQEEAAKRAREEKIEFRKQLREDRKKQVEEHVKNIEAIMKESRVAGLGSDQGDSETGGSDKDEDEWDGFDEAPQEPALEAVDHEEEYIDEDLYTTVKVEAVSVDRDGLHNKSELEAVDDDNNDDKDSGENNTESKNAQDATSSRGRNDLPKKKKKKFRYETKVVRQMTERKNKARKSRG</sequence>
<organism evidence="6 7">
    <name type="scientific">Diaporthe australafricana</name>
    <dbReference type="NCBI Taxonomy" id="127596"/>
    <lineage>
        <taxon>Eukaryota</taxon>
        <taxon>Fungi</taxon>
        <taxon>Dikarya</taxon>
        <taxon>Ascomycota</taxon>
        <taxon>Pezizomycotina</taxon>
        <taxon>Sordariomycetes</taxon>
        <taxon>Sordariomycetidae</taxon>
        <taxon>Diaporthales</taxon>
        <taxon>Diaporthaceae</taxon>
        <taxon>Diaporthe</taxon>
    </lineage>
</organism>
<feature type="region of interest" description="Disordered" evidence="5">
    <location>
        <begin position="89"/>
        <end position="231"/>
    </location>
</feature>
<dbReference type="PANTHER" id="PTHR14577:SF0">
    <property type="entry name" value="NUCLEOLAR PROTEIN 12"/>
    <property type="match status" value="1"/>
</dbReference>
<keyword evidence="7" id="KW-1185">Reference proteome</keyword>
<feature type="compositionally biased region" description="Basic and acidic residues" evidence="5">
    <location>
        <begin position="154"/>
        <end position="166"/>
    </location>
</feature>
<reference evidence="6 7" key="1">
    <citation type="journal article" date="2024" name="IMA Fungus">
        <title>IMA Genome - F19 : A genome assembly and annotation guide to empower mycologists, including annotated draft genome sequences of Ceratocystis pirilliformis, Diaporthe australafricana, Fusarium ophioides, Paecilomyces lecythidis, and Sporothrix stenoceras.</title>
        <authorList>
            <person name="Aylward J."/>
            <person name="Wilson A.M."/>
            <person name="Visagie C.M."/>
            <person name="Spraker J."/>
            <person name="Barnes I."/>
            <person name="Buitendag C."/>
            <person name="Ceriani C."/>
            <person name="Del Mar Angel L."/>
            <person name="du Plessis D."/>
            <person name="Fuchs T."/>
            <person name="Gasser K."/>
            <person name="Kramer D."/>
            <person name="Li W."/>
            <person name="Munsamy K."/>
            <person name="Piso A."/>
            <person name="Price J.L."/>
            <person name="Sonnekus B."/>
            <person name="Thomas C."/>
            <person name="van der Nest A."/>
            <person name="van Dijk A."/>
            <person name="van Heerden A."/>
            <person name="van Vuuren N."/>
            <person name="Yilmaz N."/>
            <person name="Duong T.A."/>
            <person name="van der Merwe N.A."/>
            <person name="Wingfield M.J."/>
            <person name="Wingfield B.D."/>
        </authorList>
    </citation>
    <scope>NUCLEOTIDE SEQUENCE [LARGE SCALE GENOMIC DNA]</scope>
    <source>
        <strain evidence="6 7">CMW 18300</strain>
    </source>
</reference>
<accession>A0ABR3Y0I8</accession>
<evidence type="ECO:0000256" key="1">
    <source>
        <dbReference type="ARBA" id="ARBA00004604"/>
    </source>
</evidence>
<keyword evidence="3" id="KW-0175">Coiled coil</keyword>
<feature type="region of interest" description="Disordered" evidence="5">
    <location>
        <begin position="43"/>
        <end position="63"/>
    </location>
</feature>
<evidence type="ECO:0000313" key="6">
    <source>
        <dbReference type="EMBL" id="KAL1881796.1"/>
    </source>
</evidence>
<evidence type="ECO:0000313" key="7">
    <source>
        <dbReference type="Proteomes" id="UP001583177"/>
    </source>
</evidence>
<keyword evidence="4" id="KW-0539">Nucleus</keyword>
<protein>
    <recommendedName>
        <fullName evidence="8">Nucleolar protein 12</fullName>
    </recommendedName>
</protein>
<dbReference type="Pfam" id="PF09805">
    <property type="entry name" value="Nop25"/>
    <property type="match status" value="1"/>
</dbReference>
<feature type="compositionally biased region" description="Basic and acidic residues" evidence="5">
    <location>
        <begin position="52"/>
        <end position="63"/>
    </location>
</feature>
<name>A0ABR3Y0I8_9PEZI</name>
<feature type="compositionally biased region" description="Acidic residues" evidence="5">
    <location>
        <begin position="113"/>
        <end position="125"/>
    </location>
</feature>
<evidence type="ECO:0000256" key="3">
    <source>
        <dbReference type="ARBA" id="ARBA00023054"/>
    </source>
</evidence>
<comment type="similarity">
    <text evidence="2">Belongs to the RRP17 family.</text>
</comment>
<dbReference type="EMBL" id="JAWRVE010000005">
    <property type="protein sequence ID" value="KAL1881796.1"/>
    <property type="molecule type" value="Genomic_DNA"/>
</dbReference>
<dbReference type="Proteomes" id="UP001583177">
    <property type="component" value="Unassembled WGS sequence"/>
</dbReference>
<evidence type="ECO:0008006" key="8">
    <source>
        <dbReference type="Google" id="ProtNLM"/>
    </source>
</evidence>
<evidence type="ECO:0000256" key="2">
    <source>
        <dbReference type="ARBA" id="ARBA00007175"/>
    </source>
</evidence>
<feature type="compositionally biased region" description="Basic and acidic residues" evidence="5">
    <location>
        <begin position="210"/>
        <end position="223"/>
    </location>
</feature>
<dbReference type="InterPro" id="IPR019186">
    <property type="entry name" value="Nucleolar_protein_12"/>
</dbReference>
<evidence type="ECO:0000256" key="5">
    <source>
        <dbReference type="SAM" id="MobiDB-lite"/>
    </source>
</evidence>
<comment type="subcellular location">
    <subcellularLocation>
        <location evidence="1">Nucleus</location>
        <location evidence="1">Nucleolus</location>
    </subcellularLocation>
</comment>
<feature type="compositionally biased region" description="Acidic residues" evidence="5">
    <location>
        <begin position="134"/>
        <end position="144"/>
    </location>
</feature>